<dbReference type="InterPro" id="IPR015947">
    <property type="entry name" value="PUA-like_sf"/>
</dbReference>
<gene>
    <name evidence="2" type="ORF">METESE_31060</name>
</gene>
<dbReference type="CDD" id="cd00009">
    <property type="entry name" value="AAA"/>
    <property type="match status" value="1"/>
</dbReference>
<evidence type="ECO:0000313" key="2">
    <source>
        <dbReference type="EMBL" id="BDU78148.1"/>
    </source>
</evidence>
<sequence>MVERSPGSPNLSELLQEFSLVAEAWFHERPFVQEFHRFVKDFFRPENLQAAEWPAFQALANHLHSLNSLAIAKGNAFGNPNYPIERYRESFRFLAHGPGTVEERMRLFMDDNETYASKYLGIAVVSEFIGQLFAEQFVFMNRRDLEAAEYLGIHPSYPKGADFPARFVAFNAALTLVFSKYNEVVGCHTGVPIGLEVDQFLSWIYETKLPKEGTETKKDLPKGQQVWVFAPGRQAKYWEECLQDQVAVMGWDELGPLNSYPNKEAVQSRLQELWPSEGVQTNNARTTWDFCHVMKDGDIVLVKKGNKKIIGAGYVRGDYRFDPSRPEYRHVRDMEWVKKGEWAVPSEDGALATKTLTNITRFKDSTRKLLDTIGIQSHAVATVAGPNHYWLNCSPDIWKVSECLPGSEESYTTHNDEGNKRQVYACFKESKPGDLVIGYETSPVRKVTTILEIVQGIHDHPVAGETITFRVLKQLKEPRSLETLRDIKALSDCSPVMDKRQGSLFRITKPEYEAILGEEPVEAPGEPEPEVAEESYSIEEALEGLFVSEETFRGWLRQWADGKNLVLQGPPGVGKTFVARRLAYALMEAEDPKRVAMVQFHQSYGYEDFVQGYRPTKEKGFELRKGAFYEFCLKAKEERNKPYVFVIDEINRGNISRIFGELLMLIEKDKRGEDNALRLAYQEEGQTFFVPENVHILGLMNTADRSLAMVDYALRRRFRFASLKAALDSKPFREHLVESCESDDLADRIITRIGRLNADIAKDVANLGPGFCIGHSYFCKLKSREEYLDIIGYQIAPLLREYWFDAPKVAEGWIQDLLGI</sequence>
<dbReference type="SUPFAM" id="SSF52540">
    <property type="entry name" value="P-loop containing nucleoside triphosphate hydrolases"/>
    <property type="match status" value="1"/>
</dbReference>
<dbReference type="Proteomes" id="UP001228113">
    <property type="component" value="Chromosome"/>
</dbReference>
<reference evidence="2" key="1">
    <citation type="journal article" date="2023" name="Int. J. Syst. Evol. Microbiol.">
        <title>Mesoterricola silvestris gen. nov., sp. nov., Mesoterricola sediminis sp. nov., Geothrix oryzae sp. nov., Geothrix edaphica sp. nov., Geothrix rubra sp. nov., and Geothrix limicola sp. nov., six novel members of Acidobacteriota isolated from soils.</title>
        <authorList>
            <person name="Itoh H."/>
            <person name="Sugisawa Y."/>
            <person name="Mise K."/>
            <person name="Xu Z."/>
            <person name="Kuniyasu M."/>
            <person name="Ushijima N."/>
            <person name="Kawano K."/>
            <person name="Kobayashi E."/>
            <person name="Shiratori Y."/>
            <person name="Masuda Y."/>
            <person name="Senoo K."/>
        </authorList>
    </citation>
    <scope>NUCLEOTIDE SEQUENCE</scope>
    <source>
        <strain evidence="2">W786</strain>
    </source>
</reference>
<dbReference type="EMBL" id="AP027081">
    <property type="protein sequence ID" value="BDU78148.1"/>
    <property type="molecule type" value="Genomic_DNA"/>
</dbReference>
<organism evidence="2 3">
    <name type="scientific">Mesoterricola sediminis</name>
    <dbReference type="NCBI Taxonomy" id="2927980"/>
    <lineage>
        <taxon>Bacteria</taxon>
        <taxon>Pseudomonadati</taxon>
        <taxon>Acidobacteriota</taxon>
        <taxon>Holophagae</taxon>
        <taxon>Holophagales</taxon>
        <taxon>Holophagaceae</taxon>
        <taxon>Mesoterricola</taxon>
    </lineage>
</organism>
<protein>
    <recommendedName>
        <fullName evidence="1">AAA+ ATPase domain-containing protein</fullName>
    </recommendedName>
</protein>
<dbReference type="InterPro" id="IPR052934">
    <property type="entry name" value="Methyl-DNA_Rec/Restrict_Enz"/>
</dbReference>
<dbReference type="Gene3D" id="3.10.590.10">
    <property type="entry name" value="ph1033 like domains"/>
    <property type="match status" value="1"/>
</dbReference>
<evidence type="ECO:0000259" key="1">
    <source>
        <dbReference type="SMART" id="SM00382"/>
    </source>
</evidence>
<dbReference type="InterPro" id="IPR011704">
    <property type="entry name" value="ATPase_dyneun-rel_AAA"/>
</dbReference>
<dbReference type="InterPro" id="IPR027417">
    <property type="entry name" value="P-loop_NTPase"/>
</dbReference>
<dbReference type="Gene3D" id="3.40.50.300">
    <property type="entry name" value="P-loop containing nucleotide triphosphate hydrolases"/>
    <property type="match status" value="1"/>
</dbReference>
<name>A0AA48H910_9BACT</name>
<dbReference type="GO" id="GO:0005524">
    <property type="term" value="F:ATP binding"/>
    <property type="evidence" value="ECO:0007669"/>
    <property type="project" value="InterPro"/>
</dbReference>
<evidence type="ECO:0000313" key="3">
    <source>
        <dbReference type="Proteomes" id="UP001228113"/>
    </source>
</evidence>
<dbReference type="KEGG" id="msea:METESE_31060"/>
<dbReference type="RefSeq" id="WP_316410589.1">
    <property type="nucleotide sequence ID" value="NZ_AP027081.1"/>
</dbReference>
<proteinExistence type="predicted"/>
<dbReference type="PANTHER" id="PTHR37291">
    <property type="entry name" value="5-METHYLCYTOSINE-SPECIFIC RESTRICTION ENZYME B"/>
    <property type="match status" value="1"/>
</dbReference>
<dbReference type="SUPFAM" id="SSF88697">
    <property type="entry name" value="PUA domain-like"/>
    <property type="match status" value="1"/>
</dbReference>
<dbReference type="AlphaFoldDB" id="A0AA48H910"/>
<accession>A0AA48H910</accession>
<feature type="domain" description="AAA+ ATPase" evidence="1">
    <location>
        <begin position="561"/>
        <end position="724"/>
    </location>
</feature>
<keyword evidence="3" id="KW-1185">Reference proteome</keyword>
<dbReference type="SMART" id="SM00382">
    <property type="entry name" value="AAA"/>
    <property type="match status" value="1"/>
</dbReference>
<dbReference type="GO" id="GO:0016887">
    <property type="term" value="F:ATP hydrolysis activity"/>
    <property type="evidence" value="ECO:0007669"/>
    <property type="project" value="InterPro"/>
</dbReference>
<dbReference type="Pfam" id="PF07728">
    <property type="entry name" value="AAA_5"/>
    <property type="match status" value="1"/>
</dbReference>
<dbReference type="REBASE" id="707013">
    <property type="entry name" value="HbaW786McrBCP"/>
</dbReference>
<dbReference type="PANTHER" id="PTHR37291:SF1">
    <property type="entry name" value="TYPE IV METHYL-DIRECTED RESTRICTION ENZYME ECOKMCRB SUBUNIT"/>
    <property type="match status" value="1"/>
</dbReference>
<dbReference type="InterPro" id="IPR003593">
    <property type="entry name" value="AAA+_ATPase"/>
</dbReference>